<organism evidence="2 3">
    <name type="scientific">Nocardioides albus</name>
    <dbReference type="NCBI Taxonomy" id="1841"/>
    <lineage>
        <taxon>Bacteria</taxon>
        <taxon>Bacillati</taxon>
        <taxon>Actinomycetota</taxon>
        <taxon>Actinomycetes</taxon>
        <taxon>Propionibacteriales</taxon>
        <taxon>Nocardioidaceae</taxon>
        <taxon>Nocardioides</taxon>
    </lineage>
</organism>
<gene>
    <name evidence="2" type="ORF">FHS12_001996</name>
</gene>
<evidence type="ECO:0000313" key="2">
    <source>
        <dbReference type="EMBL" id="MBB3089050.1"/>
    </source>
</evidence>
<keyword evidence="1" id="KW-1133">Transmembrane helix</keyword>
<name>A0A7W5F8B3_9ACTN</name>
<keyword evidence="1" id="KW-0472">Membrane</keyword>
<keyword evidence="3" id="KW-1185">Reference proteome</keyword>
<feature type="transmembrane region" description="Helical" evidence="1">
    <location>
        <begin position="15"/>
        <end position="36"/>
    </location>
</feature>
<proteinExistence type="predicted"/>
<evidence type="ECO:0008006" key="4">
    <source>
        <dbReference type="Google" id="ProtNLM"/>
    </source>
</evidence>
<feature type="transmembrane region" description="Helical" evidence="1">
    <location>
        <begin position="85"/>
        <end position="103"/>
    </location>
</feature>
<dbReference type="AlphaFoldDB" id="A0A7W5F8B3"/>
<dbReference type="Proteomes" id="UP000577707">
    <property type="component" value="Unassembled WGS sequence"/>
</dbReference>
<accession>A0A7W5F8B3</accession>
<reference evidence="2 3" key="1">
    <citation type="submission" date="2020-08" db="EMBL/GenBank/DDBJ databases">
        <title>Genomic Encyclopedia of Type Strains, Phase III (KMG-III): the genomes of soil and plant-associated and newly described type strains.</title>
        <authorList>
            <person name="Whitman W."/>
        </authorList>
    </citation>
    <scope>NUCLEOTIDE SEQUENCE [LARGE SCALE GENOMIC DNA]</scope>
    <source>
        <strain evidence="2 3">CECT 3302</strain>
    </source>
</reference>
<dbReference type="EMBL" id="JACHXG010000004">
    <property type="protein sequence ID" value="MBB3089050.1"/>
    <property type="molecule type" value="Genomic_DNA"/>
</dbReference>
<evidence type="ECO:0000256" key="1">
    <source>
        <dbReference type="SAM" id="Phobius"/>
    </source>
</evidence>
<sequence length="153" mass="16882">MTTTRTPRSRARSFALHYLQMVIAMVVGMMVLYPLWELATGDQPPSAWVHRADVDSLAMATTMVIPMAAWMRFRGHGTKPIVEMSAAMYAGFAVLFPLLWLGVIDAAGLMLLGHVLMLLFMLVAMLARPGEYTVSHTHHAHTDANTAADQELT</sequence>
<dbReference type="RefSeq" id="WP_183544741.1">
    <property type="nucleotide sequence ID" value="NZ_BMQT01000002.1"/>
</dbReference>
<protein>
    <recommendedName>
        <fullName evidence="4">Flagellar biosynthetic protein FliP</fullName>
    </recommendedName>
</protein>
<evidence type="ECO:0000313" key="3">
    <source>
        <dbReference type="Proteomes" id="UP000577707"/>
    </source>
</evidence>
<comment type="caution">
    <text evidence="2">The sequence shown here is derived from an EMBL/GenBank/DDBJ whole genome shotgun (WGS) entry which is preliminary data.</text>
</comment>
<keyword evidence="1" id="KW-0812">Transmembrane</keyword>
<feature type="transmembrane region" description="Helical" evidence="1">
    <location>
        <begin position="109"/>
        <end position="127"/>
    </location>
</feature>